<dbReference type="Gene3D" id="3.30.565.10">
    <property type="entry name" value="Histidine kinase-like ATPase, C-terminal domain"/>
    <property type="match status" value="1"/>
</dbReference>
<sequence>MSRLHVYHSLALGVALKVAAATAVVGALLFGAIYQGLAHQGRSALLGAIDTDIAGLVDIYAGQGREGLILRLKERLDVAPAISETPYYRLTDSQQEVLVANLPALPAINPATSPTFSMRLSDPPVAVQLRATRLRDGLILAVGRSEQRLEASLTQLQLMFGGALLVMVSAAFVIGGLASLSLRRRISAMNTLFENLIGPSPVAVNGSFNGDEVSYLETNIRDAATRIERLLSAQRDISDHVAHEMRTPLMLLENRLRLAMEKVVSPDVLASLQAASDQTHSLLQLLDALLDIASAEAQRGDLKGLGDISLSEVSRSICELYAASAEEAGLKLICEIEDDVTMRADAMQISRLLVNLLDNAFKYGASGEFIRLKVSSGPAIEIEDDGPGVAKADRIRIFERYGRGGADHSRRGHGLGLALTRAIAARYGLDVRLEDGASGGARFIVSPEVTNPNAAGKTS</sequence>
<evidence type="ECO:0000256" key="8">
    <source>
        <dbReference type="ARBA" id="ARBA00022989"/>
    </source>
</evidence>
<dbReference type="EC" id="2.7.13.3" evidence="3"/>
<keyword evidence="8 10" id="KW-1133">Transmembrane helix</keyword>
<evidence type="ECO:0000256" key="10">
    <source>
        <dbReference type="SAM" id="Phobius"/>
    </source>
</evidence>
<evidence type="ECO:0000256" key="4">
    <source>
        <dbReference type="ARBA" id="ARBA00022553"/>
    </source>
</evidence>
<accession>E8RQZ9</accession>
<dbReference type="OrthoDB" id="913606at2"/>
<dbReference type="EMBL" id="CP002395">
    <property type="protein sequence ID" value="ADU12262.1"/>
    <property type="molecule type" value="Genomic_DNA"/>
</dbReference>
<keyword evidence="5" id="KW-0808">Transferase</keyword>
<dbReference type="STRING" id="573065.Astex_0574"/>
<dbReference type="SMART" id="SM00387">
    <property type="entry name" value="HATPase_c"/>
    <property type="match status" value="1"/>
</dbReference>
<dbReference type="SMART" id="SM00388">
    <property type="entry name" value="HisKA"/>
    <property type="match status" value="1"/>
</dbReference>
<dbReference type="InterPro" id="IPR050428">
    <property type="entry name" value="TCS_sensor_his_kinase"/>
</dbReference>
<protein>
    <recommendedName>
        <fullName evidence="3">histidine kinase</fullName>
        <ecNumber evidence="3">2.7.13.3</ecNumber>
    </recommendedName>
</protein>
<organism evidence="12 13">
    <name type="scientific">Asticcacaulis excentricus (strain ATCC 15261 / DSM 4724 / KCTC 12464 / NCIMB 9791 / VKM B-1370 / CB 48)</name>
    <dbReference type="NCBI Taxonomy" id="573065"/>
    <lineage>
        <taxon>Bacteria</taxon>
        <taxon>Pseudomonadati</taxon>
        <taxon>Pseudomonadota</taxon>
        <taxon>Alphaproteobacteria</taxon>
        <taxon>Caulobacterales</taxon>
        <taxon>Caulobacteraceae</taxon>
        <taxon>Asticcacaulis</taxon>
    </lineage>
</organism>
<evidence type="ECO:0000313" key="12">
    <source>
        <dbReference type="EMBL" id="ADU12262.1"/>
    </source>
</evidence>
<keyword evidence="4" id="KW-0597">Phosphoprotein</keyword>
<keyword evidence="9 10" id="KW-0472">Membrane</keyword>
<proteinExistence type="predicted"/>
<dbReference type="GO" id="GO:0000155">
    <property type="term" value="F:phosphorelay sensor kinase activity"/>
    <property type="evidence" value="ECO:0007669"/>
    <property type="project" value="InterPro"/>
</dbReference>
<dbReference type="HOGENOM" id="CLU_000445_89_6_5"/>
<dbReference type="PROSITE" id="PS50109">
    <property type="entry name" value="HIS_KIN"/>
    <property type="match status" value="1"/>
</dbReference>
<dbReference type="CDD" id="cd00075">
    <property type="entry name" value="HATPase"/>
    <property type="match status" value="1"/>
</dbReference>
<dbReference type="Proteomes" id="UP000001492">
    <property type="component" value="Chromosome 1"/>
</dbReference>
<evidence type="ECO:0000256" key="5">
    <source>
        <dbReference type="ARBA" id="ARBA00022679"/>
    </source>
</evidence>
<keyword evidence="6 10" id="KW-0812">Transmembrane</keyword>
<dbReference type="PANTHER" id="PTHR45436">
    <property type="entry name" value="SENSOR HISTIDINE KINASE YKOH"/>
    <property type="match status" value="1"/>
</dbReference>
<evidence type="ECO:0000313" key="13">
    <source>
        <dbReference type="Proteomes" id="UP000001492"/>
    </source>
</evidence>
<evidence type="ECO:0000256" key="3">
    <source>
        <dbReference type="ARBA" id="ARBA00012438"/>
    </source>
</evidence>
<evidence type="ECO:0000259" key="11">
    <source>
        <dbReference type="PROSITE" id="PS50109"/>
    </source>
</evidence>
<dbReference type="InterPro" id="IPR003594">
    <property type="entry name" value="HATPase_dom"/>
</dbReference>
<dbReference type="InterPro" id="IPR036097">
    <property type="entry name" value="HisK_dim/P_sf"/>
</dbReference>
<dbReference type="SUPFAM" id="SSF47384">
    <property type="entry name" value="Homodimeric domain of signal transducing histidine kinase"/>
    <property type="match status" value="1"/>
</dbReference>
<reference evidence="13" key="1">
    <citation type="submission" date="2010-12" db="EMBL/GenBank/DDBJ databases">
        <title>Complete sequence of chromosome 1 of Asticcacaulis excentricus CB 48.</title>
        <authorList>
            <consortium name="US DOE Joint Genome Institute"/>
            <person name="Lucas S."/>
            <person name="Copeland A."/>
            <person name="Lapidus A."/>
            <person name="Cheng J.-F."/>
            <person name="Bruce D."/>
            <person name="Goodwin L."/>
            <person name="Pitluck S."/>
            <person name="Teshima H."/>
            <person name="Davenport K."/>
            <person name="Detter J.C."/>
            <person name="Han C."/>
            <person name="Tapia R."/>
            <person name="Land M."/>
            <person name="Hauser L."/>
            <person name="Jeffries C."/>
            <person name="Kyrpides N."/>
            <person name="Ivanova N."/>
            <person name="Ovchinnikova G."/>
            <person name="Brun Y.V."/>
            <person name="Woyke T."/>
        </authorList>
    </citation>
    <scope>NUCLEOTIDE SEQUENCE [LARGE SCALE GENOMIC DNA]</scope>
    <source>
        <strain evidence="13">ATCC 15261 / DSM 4724 / KCTC 12464 / NCIMB 9791 / VKM B-1370 / CB 48</strain>
    </source>
</reference>
<dbReference type="Pfam" id="PF02518">
    <property type="entry name" value="HATPase_c"/>
    <property type="match status" value="1"/>
</dbReference>
<evidence type="ECO:0000256" key="2">
    <source>
        <dbReference type="ARBA" id="ARBA00004370"/>
    </source>
</evidence>
<feature type="transmembrane region" description="Helical" evidence="10">
    <location>
        <begin position="6"/>
        <end position="34"/>
    </location>
</feature>
<evidence type="ECO:0000256" key="9">
    <source>
        <dbReference type="ARBA" id="ARBA00023136"/>
    </source>
</evidence>
<dbReference type="Gene3D" id="1.10.287.130">
    <property type="match status" value="1"/>
</dbReference>
<dbReference type="InterPro" id="IPR004358">
    <property type="entry name" value="Sig_transdc_His_kin-like_C"/>
</dbReference>
<comment type="catalytic activity">
    <reaction evidence="1">
        <text>ATP + protein L-histidine = ADP + protein N-phospho-L-histidine.</text>
        <dbReference type="EC" id="2.7.13.3"/>
    </reaction>
</comment>
<comment type="subcellular location">
    <subcellularLocation>
        <location evidence="2">Membrane</location>
    </subcellularLocation>
</comment>
<dbReference type="GO" id="GO:0005886">
    <property type="term" value="C:plasma membrane"/>
    <property type="evidence" value="ECO:0007669"/>
    <property type="project" value="TreeGrafter"/>
</dbReference>
<dbReference type="RefSeq" id="WP_013478096.1">
    <property type="nucleotide sequence ID" value="NC_014816.1"/>
</dbReference>
<dbReference type="InterPro" id="IPR005467">
    <property type="entry name" value="His_kinase_dom"/>
</dbReference>
<dbReference type="InterPro" id="IPR003661">
    <property type="entry name" value="HisK_dim/P_dom"/>
</dbReference>
<feature type="domain" description="Histidine kinase" evidence="11">
    <location>
        <begin position="240"/>
        <end position="451"/>
    </location>
</feature>
<dbReference type="SUPFAM" id="SSF55874">
    <property type="entry name" value="ATPase domain of HSP90 chaperone/DNA topoisomerase II/histidine kinase"/>
    <property type="match status" value="1"/>
</dbReference>
<evidence type="ECO:0000256" key="7">
    <source>
        <dbReference type="ARBA" id="ARBA00022777"/>
    </source>
</evidence>
<dbReference type="KEGG" id="aex:Astex_0574"/>
<feature type="transmembrane region" description="Helical" evidence="10">
    <location>
        <begin position="158"/>
        <end position="182"/>
    </location>
</feature>
<dbReference type="Pfam" id="PF00512">
    <property type="entry name" value="HisKA"/>
    <property type="match status" value="1"/>
</dbReference>
<dbReference type="eggNOG" id="COG0642">
    <property type="taxonomic scope" value="Bacteria"/>
</dbReference>
<name>E8RQZ9_ASTEC</name>
<evidence type="ECO:0000256" key="1">
    <source>
        <dbReference type="ARBA" id="ARBA00000085"/>
    </source>
</evidence>
<keyword evidence="13" id="KW-1185">Reference proteome</keyword>
<keyword evidence="7 12" id="KW-0418">Kinase</keyword>
<dbReference type="PANTHER" id="PTHR45436:SF8">
    <property type="entry name" value="HISTIDINE KINASE"/>
    <property type="match status" value="1"/>
</dbReference>
<gene>
    <name evidence="12" type="ordered locus">Astex_0574</name>
</gene>
<dbReference type="InterPro" id="IPR036890">
    <property type="entry name" value="HATPase_C_sf"/>
</dbReference>
<dbReference type="PRINTS" id="PR00344">
    <property type="entry name" value="BCTRLSENSOR"/>
</dbReference>
<dbReference type="AlphaFoldDB" id="E8RQZ9"/>
<evidence type="ECO:0000256" key="6">
    <source>
        <dbReference type="ARBA" id="ARBA00022692"/>
    </source>
</evidence>